<evidence type="ECO:0000313" key="4">
    <source>
        <dbReference type="EMBL" id="KAK6166647.1"/>
    </source>
</evidence>
<gene>
    <name evidence="4" type="ORF">SNE40_023292</name>
</gene>
<sequence>MGSKNVDKLECRLERMERRMSLLKQKEEFQEAAVVKETHDVTPTKSVEKSLKRKSTTCLGSPTPSKHPARRMTKTPSIPSRAKTDKPKKHSDTSHAAMETENTETPVSKYKQLHNQLIEDDNSFLNTDTIYHVVESQLRSRNVEILDASKIQSGVQSQIEIEVPNWRIIKYTNLWQMEGTENLEDDTIIKRHQKPELEEKRRKRWDMQRMREQKAAMKLRVRENSSSTDHNIETSQDIDTFLPILDDITHIEVRDKLPVIAFGHPLPGLTQQDFDLPWECDKTLVNKRHTASRSRRK</sequence>
<feature type="region of interest" description="Disordered" evidence="2">
    <location>
        <begin position="38"/>
        <end position="107"/>
    </location>
</feature>
<dbReference type="Proteomes" id="UP001347796">
    <property type="component" value="Unassembled WGS sequence"/>
</dbReference>
<evidence type="ECO:0000256" key="2">
    <source>
        <dbReference type="SAM" id="MobiDB-lite"/>
    </source>
</evidence>
<dbReference type="Gene3D" id="6.10.250.2000">
    <property type="match status" value="1"/>
</dbReference>
<keyword evidence="1" id="KW-0175">Coiled coil</keyword>
<evidence type="ECO:0000259" key="3">
    <source>
        <dbReference type="PROSITE" id="PS52052"/>
    </source>
</evidence>
<dbReference type="InterPro" id="IPR026711">
    <property type="entry name" value="Msl-1"/>
</dbReference>
<feature type="compositionally biased region" description="Basic and acidic residues" evidence="2">
    <location>
        <begin position="38"/>
        <end position="50"/>
    </location>
</feature>
<dbReference type="InterPro" id="IPR029332">
    <property type="entry name" value="PEHE_dom"/>
</dbReference>
<dbReference type="PROSITE" id="PS52052">
    <property type="entry name" value="PEHE"/>
    <property type="match status" value="1"/>
</dbReference>
<dbReference type="PANTHER" id="PTHR21656">
    <property type="entry name" value="MALE-SPECIFIC LETHAL-1 PROTEIN"/>
    <property type="match status" value="1"/>
</dbReference>
<organism evidence="4 5">
    <name type="scientific">Patella caerulea</name>
    <name type="common">Rayed Mediterranean limpet</name>
    <dbReference type="NCBI Taxonomy" id="87958"/>
    <lineage>
        <taxon>Eukaryota</taxon>
        <taxon>Metazoa</taxon>
        <taxon>Spiralia</taxon>
        <taxon>Lophotrochozoa</taxon>
        <taxon>Mollusca</taxon>
        <taxon>Gastropoda</taxon>
        <taxon>Patellogastropoda</taxon>
        <taxon>Patelloidea</taxon>
        <taxon>Patellidae</taxon>
        <taxon>Patella</taxon>
    </lineage>
</organism>
<feature type="domain" description="PEHE" evidence="3">
    <location>
        <begin position="160"/>
        <end position="278"/>
    </location>
</feature>
<evidence type="ECO:0000256" key="1">
    <source>
        <dbReference type="SAM" id="Coils"/>
    </source>
</evidence>
<dbReference type="AlphaFoldDB" id="A0AAN8FY83"/>
<proteinExistence type="predicted"/>
<dbReference type="GO" id="GO:0003682">
    <property type="term" value="F:chromatin binding"/>
    <property type="evidence" value="ECO:0007669"/>
    <property type="project" value="TreeGrafter"/>
</dbReference>
<accession>A0AAN8FY83</accession>
<feature type="compositionally biased region" description="Basic and acidic residues" evidence="2">
    <location>
        <begin position="82"/>
        <end position="93"/>
    </location>
</feature>
<dbReference type="Pfam" id="PF15275">
    <property type="entry name" value="PEHE"/>
    <property type="match status" value="1"/>
</dbReference>
<comment type="caution">
    <text evidence="4">The sequence shown here is derived from an EMBL/GenBank/DDBJ whole genome shotgun (WGS) entry which is preliminary data.</text>
</comment>
<evidence type="ECO:0000313" key="5">
    <source>
        <dbReference type="Proteomes" id="UP001347796"/>
    </source>
</evidence>
<dbReference type="SMART" id="SM01300">
    <property type="entry name" value="PEHE"/>
    <property type="match status" value="1"/>
</dbReference>
<feature type="coiled-coil region" evidence="1">
    <location>
        <begin position="6"/>
        <end position="33"/>
    </location>
</feature>
<keyword evidence="5" id="KW-1185">Reference proteome</keyword>
<dbReference type="GO" id="GO:0072487">
    <property type="term" value="C:MSL complex"/>
    <property type="evidence" value="ECO:0007669"/>
    <property type="project" value="InterPro"/>
</dbReference>
<dbReference type="PANTHER" id="PTHR21656:SF2">
    <property type="entry name" value="MALE-SPECIFIC LETHAL 1 HOMOLOG"/>
    <property type="match status" value="1"/>
</dbReference>
<name>A0AAN8FY83_PATCE</name>
<reference evidence="4 5" key="1">
    <citation type="submission" date="2024-01" db="EMBL/GenBank/DDBJ databases">
        <title>The genome of the rayed Mediterranean limpet Patella caerulea (Linnaeus, 1758).</title>
        <authorList>
            <person name="Anh-Thu Weber A."/>
            <person name="Halstead-Nussloch G."/>
        </authorList>
    </citation>
    <scope>NUCLEOTIDE SEQUENCE [LARGE SCALE GENOMIC DNA]</scope>
    <source>
        <strain evidence="4">AATW-2023a</strain>
        <tissue evidence="4">Whole specimen</tissue>
    </source>
</reference>
<dbReference type="EMBL" id="JAZGQO010000021">
    <property type="protein sequence ID" value="KAK6166647.1"/>
    <property type="molecule type" value="Genomic_DNA"/>
</dbReference>
<protein>
    <recommendedName>
        <fullName evidence="3">PEHE domain-containing protein</fullName>
    </recommendedName>
</protein>